<keyword evidence="8 11" id="KW-0238">DNA-binding</keyword>
<keyword evidence="9 11" id="KW-0233">DNA recombination</keyword>
<keyword evidence="6 11" id="KW-0159">Chromosome partition</keyword>
<keyword evidence="4 11" id="KW-0963">Cytoplasm</keyword>
<evidence type="ECO:0000256" key="4">
    <source>
        <dbReference type="ARBA" id="ARBA00022490"/>
    </source>
</evidence>
<dbReference type="GO" id="GO:0006313">
    <property type="term" value="P:DNA transposition"/>
    <property type="evidence" value="ECO:0007669"/>
    <property type="project" value="UniProtKB-UniRule"/>
</dbReference>
<dbReference type="PANTHER" id="PTHR30349:SF81">
    <property type="entry name" value="TYROSINE RECOMBINASE XERC"/>
    <property type="match status" value="1"/>
</dbReference>
<dbReference type="InterPro" id="IPR044068">
    <property type="entry name" value="CB"/>
</dbReference>
<dbReference type="GO" id="GO:0007059">
    <property type="term" value="P:chromosome segregation"/>
    <property type="evidence" value="ECO:0007669"/>
    <property type="project" value="UniProtKB-UniRule"/>
</dbReference>
<dbReference type="CDD" id="cd00798">
    <property type="entry name" value="INT_XerDC_C"/>
    <property type="match status" value="1"/>
</dbReference>
<organism evidence="14 15">
    <name type="scientific">Listeria innocua ATCC 33091</name>
    <dbReference type="NCBI Taxonomy" id="1002366"/>
    <lineage>
        <taxon>Bacteria</taxon>
        <taxon>Bacillati</taxon>
        <taxon>Bacillota</taxon>
        <taxon>Bacilli</taxon>
        <taxon>Bacillales</taxon>
        <taxon>Listeriaceae</taxon>
        <taxon>Listeria</taxon>
    </lineage>
</organism>
<name>A0AB72ZD04_LISIO</name>
<feature type="active site" evidence="11">
    <location>
        <position position="274"/>
    </location>
</feature>
<feature type="active site" description="O-(3'-phospho-DNA)-tyrosine intermediate" evidence="11">
    <location>
        <position position="283"/>
    </location>
</feature>
<sequence>MEEMLMNDLIDDFLHFLIVEKGLSANTIKAYERDLHYFVSYMDTSRTLTDPDTLERNDIVGFMAFARKEGKSPRSVARYIASLRSFFHYLMHDGKMSHDPMIQIETPKQAQSLPKVLNLDDVEKLLSSSDTSTPLGLRDQAMLEILYATGLRVTELVKLKMDDLHLQMGFIQTIGKGDKERIIPLGKTATTVLEQYLEEARPKLRRPKYRNDFVFLNHHGQGLTRQGFWKILKGIAKESGIEKPITPHTLRHSFATHLLENGADLRSVQELLGHADISTTQIYTHVTKLRLKDVYKQFHPRA</sequence>
<dbReference type="InterPro" id="IPR023009">
    <property type="entry name" value="Tyrosine_recombinase_XerC/XerD"/>
</dbReference>
<evidence type="ECO:0000256" key="8">
    <source>
        <dbReference type="ARBA" id="ARBA00023125"/>
    </source>
</evidence>
<accession>A0AB72ZD04</accession>
<dbReference type="InterPro" id="IPR004107">
    <property type="entry name" value="Integrase_SAM-like_N"/>
</dbReference>
<evidence type="ECO:0000259" key="13">
    <source>
        <dbReference type="PROSITE" id="PS51900"/>
    </source>
</evidence>
<keyword evidence="15" id="KW-1185">Reference proteome</keyword>
<dbReference type="PROSITE" id="PS51900">
    <property type="entry name" value="CB"/>
    <property type="match status" value="1"/>
</dbReference>
<feature type="active site" evidence="11">
    <location>
        <position position="152"/>
    </location>
</feature>
<dbReference type="GO" id="GO:0051301">
    <property type="term" value="P:cell division"/>
    <property type="evidence" value="ECO:0007669"/>
    <property type="project" value="UniProtKB-KW"/>
</dbReference>
<dbReference type="Pfam" id="PF00589">
    <property type="entry name" value="Phage_integrase"/>
    <property type="match status" value="1"/>
</dbReference>
<evidence type="ECO:0000256" key="11">
    <source>
        <dbReference type="HAMAP-Rule" id="MF_01807"/>
    </source>
</evidence>
<comment type="subcellular location">
    <subcellularLocation>
        <location evidence="1 11">Cytoplasm</location>
    </subcellularLocation>
</comment>
<evidence type="ECO:0000256" key="10">
    <source>
        <dbReference type="ARBA" id="ARBA00023306"/>
    </source>
</evidence>
<dbReference type="Proteomes" id="UP000003597">
    <property type="component" value="Unassembled WGS sequence"/>
</dbReference>
<dbReference type="GO" id="GO:0009037">
    <property type="term" value="F:tyrosine-based site-specific recombinase activity"/>
    <property type="evidence" value="ECO:0007669"/>
    <property type="project" value="UniProtKB-UniRule"/>
</dbReference>
<dbReference type="HAMAP" id="MF_01807">
    <property type="entry name" value="Recomb_XerD"/>
    <property type="match status" value="1"/>
</dbReference>
<dbReference type="AlphaFoldDB" id="A0AB72ZD04"/>
<comment type="function">
    <text evidence="11">Site-specific tyrosine recombinase, which acts by catalyzing the cutting and rejoining of the recombining DNA molecules. The XerC-XerD complex is essential to convert dimers of the bacterial chromosome into monomers to permit their segregation at cell division. It also contributes to the segregational stability of plasmids.</text>
</comment>
<evidence type="ECO:0000259" key="12">
    <source>
        <dbReference type="PROSITE" id="PS51898"/>
    </source>
</evidence>
<dbReference type="NCBIfam" id="NF001399">
    <property type="entry name" value="PRK00283.1"/>
    <property type="match status" value="1"/>
</dbReference>
<dbReference type="Pfam" id="PF02899">
    <property type="entry name" value="Phage_int_SAM_1"/>
    <property type="match status" value="1"/>
</dbReference>
<dbReference type="InterPro" id="IPR002104">
    <property type="entry name" value="Integrase_catalytic"/>
</dbReference>
<keyword evidence="10 11" id="KW-0131">Cell cycle</keyword>
<dbReference type="NCBIfam" id="TIGR02225">
    <property type="entry name" value="recomb_XerD"/>
    <property type="match status" value="1"/>
</dbReference>
<dbReference type="Gene3D" id="1.10.150.130">
    <property type="match status" value="1"/>
</dbReference>
<evidence type="ECO:0000256" key="6">
    <source>
        <dbReference type="ARBA" id="ARBA00022829"/>
    </source>
</evidence>
<proteinExistence type="inferred from homology"/>
<evidence type="ECO:0000256" key="3">
    <source>
        <dbReference type="ARBA" id="ARBA00015810"/>
    </source>
</evidence>
<comment type="caution">
    <text evidence="14">The sequence shown here is derived from an EMBL/GenBank/DDBJ whole genome shotgun (WGS) entry which is preliminary data.</text>
</comment>
<dbReference type="InterPro" id="IPR050090">
    <property type="entry name" value="Tyrosine_recombinase_XerCD"/>
</dbReference>
<evidence type="ECO:0000313" key="15">
    <source>
        <dbReference type="Proteomes" id="UP000003597"/>
    </source>
</evidence>
<comment type="similarity">
    <text evidence="2 11">Belongs to the 'phage' integrase family. XerD subfamily.</text>
</comment>
<feature type="active site" evidence="11">
    <location>
        <position position="176"/>
    </location>
</feature>
<evidence type="ECO:0000256" key="7">
    <source>
        <dbReference type="ARBA" id="ARBA00022908"/>
    </source>
</evidence>
<keyword evidence="5 11" id="KW-0132">Cell division</keyword>
<dbReference type="InterPro" id="IPR010998">
    <property type="entry name" value="Integrase_recombinase_N"/>
</dbReference>
<evidence type="ECO:0000256" key="9">
    <source>
        <dbReference type="ARBA" id="ARBA00023172"/>
    </source>
</evidence>
<feature type="domain" description="Tyr recombinase" evidence="12">
    <location>
        <begin position="112"/>
        <end position="296"/>
    </location>
</feature>
<dbReference type="InterPro" id="IPR011932">
    <property type="entry name" value="Recomb_XerD"/>
</dbReference>
<reference evidence="14 15" key="1">
    <citation type="submission" date="2011-08" db="EMBL/GenBank/DDBJ databases">
        <authorList>
            <person name="Weinstock G."/>
            <person name="Sodergren E."/>
            <person name="Clifton S."/>
            <person name="Fulton L."/>
            <person name="Fulton B."/>
            <person name="Courtney L."/>
            <person name="Fronick C."/>
            <person name="Harrison M."/>
            <person name="Strong C."/>
            <person name="Farmer C."/>
            <person name="Delahaunty K."/>
            <person name="Markovic C."/>
            <person name="Hall O."/>
            <person name="Minx P."/>
            <person name="Tomlinson C."/>
            <person name="Mitreva M."/>
            <person name="Hou S."/>
            <person name="Chen J."/>
            <person name="Wollam A."/>
            <person name="Pepin K.H."/>
            <person name="Johnson M."/>
            <person name="Bhonagiri V."/>
            <person name="Zhang X."/>
            <person name="Suruliraj S."/>
            <person name="Warren W."/>
            <person name="Chinwalla A."/>
            <person name="Mardis E.R."/>
            <person name="Wilson R.K."/>
        </authorList>
    </citation>
    <scope>NUCLEOTIDE SEQUENCE [LARGE SCALE GENOMIC DNA]</scope>
    <source>
        <strain evidence="14 15">ATCC 33091</strain>
    </source>
</reference>
<feature type="active site" evidence="11">
    <location>
        <position position="251"/>
    </location>
</feature>
<dbReference type="HAMAP" id="MF_01808">
    <property type="entry name" value="Recomb_XerC_XerD"/>
    <property type="match status" value="1"/>
</dbReference>
<dbReference type="NCBIfam" id="NF040815">
    <property type="entry name" value="recomb_XerA_Arch"/>
    <property type="match status" value="1"/>
</dbReference>
<dbReference type="PANTHER" id="PTHR30349">
    <property type="entry name" value="PHAGE INTEGRASE-RELATED"/>
    <property type="match status" value="1"/>
</dbReference>
<dbReference type="SUPFAM" id="SSF56349">
    <property type="entry name" value="DNA breaking-rejoining enzymes"/>
    <property type="match status" value="1"/>
</dbReference>
<dbReference type="GO" id="GO:0003677">
    <property type="term" value="F:DNA binding"/>
    <property type="evidence" value="ECO:0007669"/>
    <property type="project" value="UniProtKB-UniRule"/>
</dbReference>
<protein>
    <recommendedName>
        <fullName evidence="3 11">Tyrosine recombinase XerD</fullName>
    </recommendedName>
</protein>
<evidence type="ECO:0000256" key="1">
    <source>
        <dbReference type="ARBA" id="ARBA00004496"/>
    </source>
</evidence>
<comment type="subunit">
    <text evidence="11">Forms a cyclic heterotetrameric complex composed of two molecules of XerC and two molecules of XerD.</text>
</comment>
<dbReference type="Gene3D" id="1.10.443.10">
    <property type="entry name" value="Intergrase catalytic core"/>
    <property type="match status" value="1"/>
</dbReference>
<feature type="active site" evidence="11">
    <location>
        <position position="248"/>
    </location>
</feature>
<evidence type="ECO:0000256" key="2">
    <source>
        <dbReference type="ARBA" id="ARBA00010450"/>
    </source>
</evidence>
<gene>
    <name evidence="11" type="primary">xerD</name>
    <name evidence="14" type="ORF">HMPREF0557_00420</name>
</gene>
<dbReference type="InterPro" id="IPR013762">
    <property type="entry name" value="Integrase-like_cat_sf"/>
</dbReference>
<dbReference type="InterPro" id="IPR011010">
    <property type="entry name" value="DNA_brk_join_enz"/>
</dbReference>
<evidence type="ECO:0000256" key="5">
    <source>
        <dbReference type="ARBA" id="ARBA00022618"/>
    </source>
</evidence>
<keyword evidence="7 11" id="KW-0229">DNA integration</keyword>
<dbReference type="PROSITE" id="PS51898">
    <property type="entry name" value="TYR_RECOMBINASE"/>
    <property type="match status" value="1"/>
</dbReference>
<evidence type="ECO:0000313" key="14">
    <source>
        <dbReference type="EMBL" id="EHN62451.1"/>
    </source>
</evidence>
<dbReference type="EMBL" id="AGCN01000013">
    <property type="protein sequence ID" value="EHN62451.1"/>
    <property type="molecule type" value="Genomic_DNA"/>
</dbReference>
<feature type="domain" description="Core-binding (CB)" evidence="13">
    <location>
        <begin position="4"/>
        <end position="91"/>
    </location>
</feature>
<dbReference type="GO" id="GO:0005737">
    <property type="term" value="C:cytoplasm"/>
    <property type="evidence" value="ECO:0007669"/>
    <property type="project" value="UniProtKB-SubCell"/>
</dbReference>